<dbReference type="RefSeq" id="WP_149545925.1">
    <property type="nucleotide sequence ID" value="NZ_VTPS01000017.1"/>
</dbReference>
<evidence type="ECO:0000256" key="3">
    <source>
        <dbReference type="ARBA" id="ARBA00022842"/>
    </source>
</evidence>
<keyword evidence="3 7" id="KW-0460">Magnesium</keyword>
<sequence length="355" mass="38563">MKIKDIRVSRIKAPLKKPFRTALREVNSVEDVLVEIETDDGLVGLGEAAPTAVITGDILGSIEDAILNYIRPAILGMDVLDTDRVFLAMDKCILHNSSAKAAVDMAVYDLLGKYYRVPLYKLLGGYTDRIKTDITISINEIDEMVEDSVRAVRDGFDTLKTKVGGDYKKDIERVKAIREAVGPGVKIRLDANQGWRPKDAVRVINALERYDIELIEQPVPAWDIDGLADVTRAVSVPVMADEALFSPNDALRLISMRACDILNIKLMKAGGIHNALKINYMAEAAGIECMVGSMMECKVSVTAAAHFAASTHNVTRLDLDAAYLLADDPVAGGISYDGPDISFAEGPGLGITGIR</sequence>
<dbReference type="PANTHER" id="PTHR48073:SF2">
    <property type="entry name" value="O-SUCCINYLBENZOATE SYNTHASE"/>
    <property type="match status" value="1"/>
</dbReference>
<dbReference type="Gene3D" id="3.20.20.120">
    <property type="entry name" value="Enolase-like C-terminal domain"/>
    <property type="match status" value="1"/>
</dbReference>
<feature type="active site" description="Proton acceptor; specific for (R)-substrate epimerization" evidence="5">
    <location>
        <position position="162"/>
    </location>
</feature>
<feature type="binding site" evidence="6">
    <location>
        <position position="293"/>
    </location>
    <ligand>
        <name>substrate</name>
    </ligand>
</feature>
<evidence type="ECO:0000259" key="9">
    <source>
        <dbReference type="SMART" id="SM00922"/>
    </source>
</evidence>
<dbReference type="GO" id="GO:0000287">
    <property type="term" value="F:magnesium ion binding"/>
    <property type="evidence" value="ECO:0007669"/>
    <property type="project" value="UniProtKB-ARBA"/>
</dbReference>
<proteinExistence type="inferred from homology"/>
<dbReference type="PANTHER" id="PTHR48073">
    <property type="entry name" value="O-SUCCINYLBENZOATE SYNTHASE-RELATED"/>
    <property type="match status" value="1"/>
</dbReference>
<feature type="binding site" evidence="6">
    <location>
        <position position="320"/>
    </location>
    <ligand>
        <name>substrate</name>
    </ligand>
</feature>
<feature type="binding site" evidence="6">
    <location>
        <position position="135"/>
    </location>
    <ligand>
        <name>substrate</name>
    </ligand>
</feature>
<dbReference type="SFLD" id="SFLDG00180">
    <property type="entry name" value="muconate_cycloisomerase"/>
    <property type="match status" value="1"/>
</dbReference>
<comment type="cofactor">
    <cofactor evidence="7 8">
        <name>Mg(2+)</name>
        <dbReference type="ChEBI" id="CHEBI:18420"/>
    </cofactor>
    <text evidence="7 8">Binds 1 Mg(2+) ion per subunit.</text>
</comment>
<dbReference type="SUPFAM" id="SSF54826">
    <property type="entry name" value="Enolase N-terminal domain-like"/>
    <property type="match status" value="1"/>
</dbReference>
<dbReference type="InterPro" id="IPR029065">
    <property type="entry name" value="Enolase_C-like"/>
</dbReference>
<feature type="domain" description="Mandelate racemase/muconate lactonizing enzyme C-terminal" evidence="9">
    <location>
        <begin position="141"/>
        <end position="237"/>
    </location>
</feature>
<accession>A0A5D8Q9X2</accession>
<evidence type="ECO:0000313" key="10">
    <source>
        <dbReference type="EMBL" id="TZE81177.1"/>
    </source>
</evidence>
<dbReference type="Pfam" id="PF13378">
    <property type="entry name" value="MR_MLE_C"/>
    <property type="match status" value="1"/>
</dbReference>
<dbReference type="GO" id="GO:0009063">
    <property type="term" value="P:amino acid catabolic process"/>
    <property type="evidence" value="ECO:0007669"/>
    <property type="project" value="InterPro"/>
</dbReference>
<dbReference type="SMART" id="SM00922">
    <property type="entry name" value="MR_MLE"/>
    <property type="match status" value="1"/>
</dbReference>
<dbReference type="Gene3D" id="3.30.390.10">
    <property type="entry name" value="Enolase-like, N-terminal domain"/>
    <property type="match status" value="1"/>
</dbReference>
<feature type="binding site" evidence="6">
    <location>
        <position position="160"/>
    </location>
    <ligand>
        <name>substrate</name>
    </ligand>
</feature>
<dbReference type="CDD" id="cd03319">
    <property type="entry name" value="L-Ala-DL-Glu_epimerase"/>
    <property type="match status" value="1"/>
</dbReference>
<dbReference type="GO" id="GO:0006518">
    <property type="term" value="P:peptide metabolic process"/>
    <property type="evidence" value="ECO:0007669"/>
    <property type="project" value="UniProtKB-ARBA"/>
</dbReference>
<evidence type="ECO:0000313" key="11">
    <source>
        <dbReference type="Proteomes" id="UP000322976"/>
    </source>
</evidence>
<keyword evidence="4 8" id="KW-0413">Isomerase</keyword>
<name>A0A5D8Q9X2_9THEO</name>
<evidence type="ECO:0000256" key="5">
    <source>
        <dbReference type="PIRSR" id="PIRSR634603-1"/>
    </source>
</evidence>
<dbReference type="InterPro" id="IPR013342">
    <property type="entry name" value="Mandelate_racemase_C"/>
</dbReference>
<dbReference type="GO" id="GO:0016855">
    <property type="term" value="F:racemase and epimerase activity, acting on amino acids and derivatives"/>
    <property type="evidence" value="ECO:0007669"/>
    <property type="project" value="UniProtKB-UniRule"/>
</dbReference>
<dbReference type="InterPro" id="IPR018110">
    <property type="entry name" value="Mandel_Rmase/mucon_lact_enz_CS"/>
</dbReference>
<dbReference type="SFLD" id="SFLDS00001">
    <property type="entry name" value="Enolase"/>
    <property type="match status" value="1"/>
</dbReference>
<feature type="binding site" evidence="7">
    <location>
        <position position="216"/>
    </location>
    <ligand>
        <name>Mg(2+)</name>
        <dbReference type="ChEBI" id="CHEBI:18420"/>
    </ligand>
</feature>
<dbReference type="InterPro" id="IPR034603">
    <property type="entry name" value="Dipeptide_epimerase"/>
</dbReference>
<dbReference type="SUPFAM" id="SSF51604">
    <property type="entry name" value="Enolase C-terminal domain-like"/>
    <property type="match status" value="1"/>
</dbReference>
<comment type="similarity">
    <text evidence="1 8">Belongs to the mandelate racemase/muconate lactonizing enzyme family.</text>
</comment>
<dbReference type="SFLD" id="SFLDF00009">
    <property type="entry name" value="o-succinylbenzoate_synthase"/>
    <property type="match status" value="1"/>
</dbReference>
<keyword evidence="11" id="KW-1185">Reference proteome</keyword>
<feature type="binding site" evidence="6">
    <location>
        <position position="318"/>
    </location>
    <ligand>
        <name>substrate</name>
    </ligand>
</feature>
<dbReference type="Pfam" id="PF02746">
    <property type="entry name" value="MR_MLE_N"/>
    <property type="match status" value="1"/>
</dbReference>
<dbReference type="InterPro" id="IPR013341">
    <property type="entry name" value="Mandelate_racemase_N_dom"/>
</dbReference>
<evidence type="ECO:0000256" key="8">
    <source>
        <dbReference type="RuleBase" id="RU366006"/>
    </source>
</evidence>
<dbReference type="InterPro" id="IPR036849">
    <property type="entry name" value="Enolase-like_C_sf"/>
</dbReference>
<dbReference type="InterPro" id="IPR029017">
    <property type="entry name" value="Enolase-like_N"/>
</dbReference>
<feature type="binding site" evidence="7">
    <location>
        <position position="241"/>
    </location>
    <ligand>
        <name>Mg(2+)</name>
        <dbReference type="ChEBI" id="CHEBI:18420"/>
    </ligand>
</feature>
<protein>
    <recommendedName>
        <fullName evidence="8">Dipeptide epimerase</fullName>
        <ecNumber evidence="8">5.1.1.-</ecNumber>
    </recommendedName>
</protein>
<reference evidence="10 11" key="1">
    <citation type="submission" date="2019-08" db="EMBL/GenBank/DDBJ databases">
        <title>Calorimonas adulescens gen. nov., sp. nov., an anaerobic thermophilic bacterium from Sakhalin hot spring.</title>
        <authorList>
            <person name="Khomyakova M.A."/>
            <person name="Merkel A.Y."/>
            <person name="Novikov A."/>
            <person name="Bonch-Osmolovskaya E.A."/>
            <person name="Slobodkin A.I."/>
        </authorList>
    </citation>
    <scope>NUCLEOTIDE SEQUENCE [LARGE SCALE GENOMIC DNA]</scope>
    <source>
        <strain evidence="10 11">A05MB</strain>
    </source>
</reference>
<feature type="binding site" evidence="6">
    <location>
        <position position="24"/>
    </location>
    <ligand>
        <name>substrate</name>
    </ligand>
</feature>
<feature type="binding site" evidence="6">
    <location>
        <position position="295"/>
    </location>
    <ligand>
        <name>substrate</name>
    </ligand>
</feature>
<comment type="caution">
    <text evidence="10">The sequence shown here is derived from an EMBL/GenBank/DDBJ whole genome shotgun (WGS) entry which is preliminary data.</text>
</comment>
<evidence type="ECO:0000256" key="4">
    <source>
        <dbReference type="ARBA" id="ARBA00023235"/>
    </source>
</evidence>
<dbReference type="PROSITE" id="PS00909">
    <property type="entry name" value="MR_MLE_2"/>
    <property type="match status" value="1"/>
</dbReference>
<evidence type="ECO:0000256" key="1">
    <source>
        <dbReference type="ARBA" id="ARBA00008031"/>
    </source>
</evidence>
<keyword evidence="2 7" id="KW-0479">Metal-binding</keyword>
<gene>
    <name evidence="10" type="ORF">FWJ32_10470</name>
</gene>
<evidence type="ECO:0000256" key="7">
    <source>
        <dbReference type="PIRSR" id="PIRSR634603-3"/>
    </source>
</evidence>
<dbReference type="Proteomes" id="UP000322976">
    <property type="component" value="Unassembled WGS sequence"/>
</dbReference>
<feature type="active site" description="Proton acceptor; specific for (S)-substrate epimerization" evidence="5">
    <location>
        <position position="265"/>
    </location>
</feature>
<evidence type="ECO:0000256" key="6">
    <source>
        <dbReference type="PIRSR" id="PIRSR634603-2"/>
    </source>
</evidence>
<organism evidence="10 11">
    <name type="scientific">Calorimonas adulescens</name>
    <dbReference type="NCBI Taxonomy" id="2606906"/>
    <lineage>
        <taxon>Bacteria</taxon>
        <taxon>Bacillati</taxon>
        <taxon>Bacillota</taxon>
        <taxon>Clostridia</taxon>
        <taxon>Thermoanaerobacterales</taxon>
        <taxon>Thermoanaerobacteraceae</taxon>
        <taxon>Calorimonas</taxon>
    </lineage>
</organism>
<evidence type="ECO:0000256" key="2">
    <source>
        <dbReference type="ARBA" id="ARBA00022723"/>
    </source>
</evidence>
<dbReference type="EMBL" id="VTPS01000017">
    <property type="protein sequence ID" value="TZE81177.1"/>
    <property type="molecule type" value="Genomic_DNA"/>
</dbReference>
<dbReference type="EC" id="5.1.1.-" evidence="8"/>
<feature type="binding site" evidence="7">
    <location>
        <position position="190"/>
    </location>
    <ligand>
        <name>Mg(2+)</name>
        <dbReference type="ChEBI" id="CHEBI:18420"/>
    </ligand>
</feature>
<dbReference type="FunFam" id="3.30.390.10:FF:000009">
    <property type="entry name" value="Hydrophobic dipeptide epimerase"/>
    <property type="match status" value="1"/>
</dbReference>
<dbReference type="AlphaFoldDB" id="A0A5D8Q9X2"/>